<dbReference type="Gene3D" id="2.60.40.2020">
    <property type="match status" value="1"/>
</dbReference>
<feature type="chain" id="PRO_5018054864" evidence="3">
    <location>
        <begin position="24"/>
        <end position="136"/>
    </location>
</feature>
<evidence type="ECO:0000256" key="2">
    <source>
        <dbReference type="ARBA" id="ARBA00022704"/>
    </source>
</evidence>
<dbReference type="InterPro" id="IPR036331">
    <property type="entry name" value="Chagasin-like_sf"/>
</dbReference>
<evidence type="ECO:0000256" key="3">
    <source>
        <dbReference type="SAM" id="SignalP"/>
    </source>
</evidence>
<accession>A0A3G2SYW3</accession>
<dbReference type="PANTHER" id="PTHR36530:SF1">
    <property type="entry name" value="AMOEBIASIN-1"/>
    <property type="match status" value="1"/>
</dbReference>
<dbReference type="AlphaFoldDB" id="A0A3G2SYW3"/>
<reference evidence="5 6" key="1">
    <citation type="submission" date="2018-10" db="EMBL/GenBank/DDBJ databases">
        <title>The complete genome of Acinetobacter wuhouensis strain WCHAW010062.</title>
        <authorList>
            <person name="Hu Y."/>
            <person name="Long H."/>
            <person name="Feng Y."/>
            <person name="Zong Z."/>
        </authorList>
    </citation>
    <scope>NUCLEOTIDE SEQUENCE [LARGE SCALE GENOMIC DNA]</scope>
    <source>
        <strain evidence="5 6">WCHAW010062</strain>
    </source>
</reference>
<evidence type="ECO:0000313" key="6">
    <source>
        <dbReference type="Proteomes" id="UP000279962"/>
    </source>
</evidence>
<protein>
    <submittedName>
        <fullName evidence="5">Peptidase</fullName>
    </submittedName>
</protein>
<evidence type="ECO:0000256" key="1">
    <source>
        <dbReference type="ARBA" id="ARBA00022690"/>
    </source>
</evidence>
<evidence type="ECO:0000259" key="4">
    <source>
        <dbReference type="Pfam" id="PF09394"/>
    </source>
</evidence>
<keyword evidence="3" id="KW-0732">Signal</keyword>
<dbReference type="InterPro" id="IPR018990">
    <property type="entry name" value="Prot_inh_I42_chagasin"/>
</dbReference>
<evidence type="ECO:0000313" key="5">
    <source>
        <dbReference type="EMBL" id="AYO53051.1"/>
    </source>
</evidence>
<feature type="signal peptide" evidence="3">
    <location>
        <begin position="1"/>
        <end position="23"/>
    </location>
</feature>
<dbReference type="SUPFAM" id="SSF141066">
    <property type="entry name" value="ICP-like"/>
    <property type="match status" value="1"/>
</dbReference>
<dbReference type="Proteomes" id="UP000279962">
    <property type="component" value="Chromosome"/>
</dbReference>
<dbReference type="EMBL" id="CP033133">
    <property type="protein sequence ID" value="AYO53051.1"/>
    <property type="molecule type" value="Genomic_DNA"/>
</dbReference>
<sequence>MKGLACVTMLVLGLGLTACQSSNAPKNTRTHEYTLKQKCPTLMDMKVGDVLVFNAPENPSTGYQWQLLQPLKIFKTEETYTQNNEVEQGAVGVGGTKTFRFSAEKPGQDYIELVHIRAWESSKQPDQQWRCRIRVS</sequence>
<gene>
    <name evidence="5" type="ORF">CDG68_04935</name>
</gene>
<dbReference type="Pfam" id="PF09394">
    <property type="entry name" value="Inhibitor_I42"/>
    <property type="match status" value="1"/>
</dbReference>
<feature type="domain" description="Proteinase inhibitor I42 chagasin" evidence="4">
    <location>
        <begin position="45"/>
        <end position="132"/>
    </location>
</feature>
<name>A0A3G2SYW3_9GAMM</name>
<dbReference type="InterPro" id="IPR052781">
    <property type="entry name" value="Cys_protease_inhibitor_I42"/>
</dbReference>
<keyword evidence="2" id="KW-0789">Thiol protease inhibitor</keyword>
<dbReference type="PROSITE" id="PS51257">
    <property type="entry name" value="PROKAR_LIPOPROTEIN"/>
    <property type="match status" value="1"/>
</dbReference>
<dbReference type="RefSeq" id="WP_087553012.1">
    <property type="nucleotide sequence ID" value="NZ_CP033133.1"/>
</dbReference>
<dbReference type="PANTHER" id="PTHR36530">
    <property type="entry name" value="INHIBITOR OF CYSTEINE PEPTIDASE"/>
    <property type="match status" value="1"/>
</dbReference>
<dbReference type="GO" id="GO:0004869">
    <property type="term" value="F:cysteine-type endopeptidase inhibitor activity"/>
    <property type="evidence" value="ECO:0007669"/>
    <property type="project" value="UniProtKB-KW"/>
</dbReference>
<proteinExistence type="predicted"/>
<organism evidence="5 6">
    <name type="scientific">Acinetobacter wuhouensis</name>
    <dbReference type="NCBI Taxonomy" id="1879050"/>
    <lineage>
        <taxon>Bacteria</taxon>
        <taxon>Pseudomonadati</taxon>
        <taxon>Pseudomonadota</taxon>
        <taxon>Gammaproteobacteria</taxon>
        <taxon>Moraxellales</taxon>
        <taxon>Moraxellaceae</taxon>
        <taxon>Acinetobacter</taxon>
    </lineage>
</organism>
<keyword evidence="1" id="KW-0646">Protease inhibitor</keyword>